<accession>A0ABY2YRL6</accession>
<evidence type="ECO:0000313" key="1">
    <source>
        <dbReference type="EMBL" id="TPR12797.1"/>
    </source>
</evidence>
<comment type="caution">
    <text evidence="1">The sequence shown here is derived from an EMBL/GenBank/DDBJ whole genome shotgun (WGS) entry which is preliminary data.</text>
</comment>
<gene>
    <name evidence="1" type="ORF">DY048_07240</name>
</gene>
<organism evidence="1 2">
    <name type="scientific">Apilactobacillus timberlakei</name>
    <dbReference type="NCBI Taxonomy" id="2008380"/>
    <lineage>
        <taxon>Bacteria</taxon>
        <taxon>Bacillati</taxon>
        <taxon>Bacillota</taxon>
        <taxon>Bacilli</taxon>
        <taxon>Lactobacillales</taxon>
        <taxon>Lactobacillaceae</taxon>
        <taxon>Apilactobacillus</taxon>
    </lineage>
</organism>
<dbReference type="EMBL" id="QUAM01000006">
    <property type="protein sequence ID" value="TPR12797.1"/>
    <property type="molecule type" value="Genomic_DNA"/>
</dbReference>
<keyword evidence="2" id="KW-1185">Reference proteome</keyword>
<evidence type="ECO:0000313" key="2">
    <source>
        <dbReference type="Proteomes" id="UP000767392"/>
    </source>
</evidence>
<name>A0ABY2YRL6_9LACO</name>
<reference evidence="1 2" key="1">
    <citation type="submission" date="2018-08" db="EMBL/GenBank/DDBJ databases">
        <title>Comparative genomics of wild bee and flower associated Lactobacillus reveals potential adaptation to the bee host.</title>
        <authorList>
            <person name="Vuong H.Q."/>
            <person name="Mcfrederick Q.S."/>
        </authorList>
    </citation>
    <scope>NUCLEOTIDE SEQUENCE [LARGE SCALE GENOMIC DNA]</scope>
    <source>
        <strain evidence="1 2">HV_04</strain>
    </source>
</reference>
<dbReference type="RefSeq" id="WP_105988557.1">
    <property type="nucleotide sequence ID" value="NZ_POST01000014.1"/>
</dbReference>
<sequence length="206" mass="23372">MVNDNDTLQIGQNYYDYHKSNIEKMNGFNITKCSNFDKLIKFIDSTYFTSRQNLDEQDKAHDINYAHGLELDDKGDNYSLFRNNLDDETYRFLLKSHLLSSRSKGTFKDLLNITANLLGCKPEDVRMVNARTIKNGIDNGGDANTLTIKDIDISKVQHANLIPELVKELQHSTAGGYRVNQIGFSVAIDMPMYVGSAVSLVKYFDI</sequence>
<protein>
    <submittedName>
        <fullName evidence="1">Uncharacterized protein</fullName>
    </submittedName>
</protein>
<proteinExistence type="predicted"/>
<dbReference type="Proteomes" id="UP000767392">
    <property type="component" value="Unassembled WGS sequence"/>
</dbReference>